<dbReference type="AlphaFoldDB" id="A0A3S5YC02"/>
<organism evidence="2">
    <name type="scientific">Rhodococcus hoagii (strain 103S)</name>
    <name type="common">Rhodococcus equi</name>
    <dbReference type="NCBI Taxonomy" id="685727"/>
    <lineage>
        <taxon>Bacteria</taxon>
        <taxon>Bacillati</taxon>
        <taxon>Actinomycetota</taxon>
        <taxon>Actinomycetes</taxon>
        <taxon>Mycobacteriales</taxon>
        <taxon>Nocardiaceae</taxon>
        <taxon>Prescottella</taxon>
    </lineage>
</organism>
<dbReference type="KEGG" id="req:REQ_40320"/>
<dbReference type="Proteomes" id="UP001154400">
    <property type="component" value="Chromosome"/>
</dbReference>
<evidence type="ECO:0000256" key="1">
    <source>
        <dbReference type="SAM" id="MobiDB-lite"/>
    </source>
</evidence>
<protein>
    <submittedName>
        <fullName evidence="2">Uncharacterized protein</fullName>
    </submittedName>
</protein>
<evidence type="ECO:0000313" key="3">
    <source>
        <dbReference type="Proteomes" id="UP000006892"/>
    </source>
</evidence>
<evidence type="ECO:0000313" key="2">
    <source>
        <dbReference type="EMBL" id="CBH50010.1"/>
    </source>
</evidence>
<name>A0A3S5YC02_RHOH1</name>
<gene>
    <name evidence="2" type="ordered locus">REQ_40320</name>
</gene>
<reference evidence="2" key="1">
    <citation type="journal article" date="2010" name="PLoS Genet.">
        <title>The genome of a pathogenic rhodococcus: cooptive virulence underpinned by key gene acquisitions.</title>
        <authorList>
            <person name="Letek M."/>
            <person name="Gonzalez P."/>
            <person name="Macarthur I."/>
            <person name="Rodriguez H."/>
            <person name="Freeman T.C."/>
            <person name="Valero-Rello A."/>
            <person name="Blanco M."/>
            <person name="Buckley T."/>
            <person name="Cherevach I."/>
            <person name="Fahey R."/>
            <person name="Hapeshi A."/>
            <person name="Holdstock J."/>
            <person name="Leadon D."/>
            <person name="Navas J."/>
            <person name="Ocampo A."/>
            <person name="Quail M.A."/>
            <person name="Sanders M."/>
            <person name="Scortti M.M."/>
            <person name="Prescott J.F."/>
            <person name="Fogarty U."/>
            <person name="Meijer W.G."/>
            <person name="Parkhill J."/>
            <person name="Bentley S.D."/>
            <person name="Vazquez-Boland J.A."/>
        </authorList>
    </citation>
    <scope>NUCLEOTIDE SEQUENCE [LARGE SCALE GENOMIC DNA]</scope>
    <source>
        <strain evidence="2 3">103S</strain>
    </source>
</reference>
<dbReference type="EMBL" id="FN563149">
    <property type="protein sequence ID" value="CBH50010.1"/>
    <property type="molecule type" value="Genomic_DNA"/>
</dbReference>
<accession>A0A3S5YC02</accession>
<proteinExistence type="predicted"/>
<sequence>MMEIRPETLRTTNRRKRGGDLMTTRGTGSRNEADRVTLNAIAASLDAMIGSGASSKAAGVSGADLRRDFGLVHKFLTAYDIGQPGLVDADEFDRLVAQYT</sequence>
<feature type="region of interest" description="Disordered" evidence="1">
    <location>
        <begin position="1"/>
        <end position="30"/>
    </location>
</feature>